<evidence type="ECO:0000313" key="4">
    <source>
        <dbReference type="EMBL" id="PFH50992.1"/>
    </source>
</evidence>
<dbReference type="PANTHER" id="PTHR22904">
    <property type="entry name" value="TPR REPEAT CONTAINING PROTEIN"/>
    <property type="match status" value="1"/>
</dbReference>
<dbReference type="Proteomes" id="UP000242287">
    <property type="component" value="Unassembled WGS sequence"/>
</dbReference>
<keyword evidence="5" id="KW-1185">Reference proteome</keyword>
<feature type="compositionally biased region" description="Low complexity" evidence="3">
    <location>
        <begin position="7"/>
        <end position="28"/>
    </location>
</feature>
<dbReference type="STRING" id="703135.A0A2A9NTI0"/>
<dbReference type="PANTHER" id="PTHR22904:SF523">
    <property type="entry name" value="STRESS-INDUCED-PHOSPHOPROTEIN 1"/>
    <property type="match status" value="1"/>
</dbReference>
<evidence type="ECO:0000256" key="3">
    <source>
        <dbReference type="SAM" id="MobiDB-lite"/>
    </source>
</evidence>
<keyword evidence="2" id="KW-0802">TPR repeat</keyword>
<reference evidence="4 5" key="1">
    <citation type="submission" date="2014-02" db="EMBL/GenBank/DDBJ databases">
        <title>Transposable element dynamics among asymbiotic and ectomycorrhizal Amanita fungi.</title>
        <authorList>
            <consortium name="DOE Joint Genome Institute"/>
            <person name="Hess J."/>
            <person name="Skrede I."/>
            <person name="Wolfe B."/>
            <person name="LaButti K."/>
            <person name="Ohm R.A."/>
            <person name="Grigoriev I.V."/>
            <person name="Pringle A."/>
        </authorList>
    </citation>
    <scope>NUCLEOTIDE SEQUENCE [LARGE SCALE GENOMIC DNA]</scope>
    <source>
        <strain evidence="4 5">SKay4041</strain>
    </source>
</reference>
<dbReference type="InterPro" id="IPR019734">
    <property type="entry name" value="TPR_rpt"/>
</dbReference>
<dbReference type="SUPFAM" id="SSF48452">
    <property type="entry name" value="TPR-like"/>
    <property type="match status" value="1"/>
</dbReference>
<accession>A0A2A9NTI0</accession>
<evidence type="ECO:0000256" key="1">
    <source>
        <dbReference type="ARBA" id="ARBA00022737"/>
    </source>
</evidence>
<evidence type="ECO:0000256" key="2">
    <source>
        <dbReference type="ARBA" id="ARBA00022803"/>
    </source>
</evidence>
<protein>
    <submittedName>
        <fullName evidence="4">Uncharacterized protein</fullName>
    </submittedName>
</protein>
<dbReference type="AlphaFoldDB" id="A0A2A9NTI0"/>
<organism evidence="4 5">
    <name type="scientific">Amanita thiersii Skay4041</name>
    <dbReference type="NCBI Taxonomy" id="703135"/>
    <lineage>
        <taxon>Eukaryota</taxon>
        <taxon>Fungi</taxon>
        <taxon>Dikarya</taxon>
        <taxon>Basidiomycota</taxon>
        <taxon>Agaricomycotina</taxon>
        <taxon>Agaricomycetes</taxon>
        <taxon>Agaricomycetidae</taxon>
        <taxon>Agaricales</taxon>
        <taxon>Pluteineae</taxon>
        <taxon>Amanitaceae</taxon>
        <taxon>Amanita</taxon>
    </lineage>
</organism>
<evidence type="ECO:0000313" key="5">
    <source>
        <dbReference type="Proteomes" id="UP000242287"/>
    </source>
</evidence>
<dbReference type="OrthoDB" id="433738at2759"/>
<gene>
    <name evidence="4" type="ORF">AMATHDRAFT_143577</name>
</gene>
<keyword evidence="1" id="KW-0677">Repeat</keyword>
<name>A0A2A9NTI0_9AGAR</name>
<dbReference type="Gene3D" id="1.25.40.10">
    <property type="entry name" value="Tetratricopeptide repeat domain"/>
    <property type="match status" value="1"/>
</dbReference>
<dbReference type="EMBL" id="KZ301993">
    <property type="protein sequence ID" value="PFH50992.1"/>
    <property type="molecule type" value="Genomic_DNA"/>
</dbReference>
<feature type="region of interest" description="Disordered" evidence="3">
    <location>
        <begin position="1"/>
        <end position="32"/>
    </location>
</feature>
<proteinExistence type="predicted"/>
<dbReference type="InterPro" id="IPR011990">
    <property type="entry name" value="TPR-like_helical_dom_sf"/>
</dbReference>
<sequence>MSHSHSHAPGGQHSHSHSHGPQQPQQQQVPAPDPTLQALIDQDFKQVPLKLGPEQHLAVCEAHSLEKCSECDLDFQVINRMARILISNPNLLCPPPANVVTQKLTQMVTGTKEEGNTLFKKGLHAQAISRYTAAATFAVQRPPWEANQLMREELSTVMSNRSAAFYEAHDYISALADAETVIQLRRNWSKGHFRKAKALHALGQIAEASEAIRLGLSFEPNNSVSSLVYILCHYYSYSRLIQELNQFLMDLLAAQRKSEEEKVKTRNIPISA</sequence>
<dbReference type="SMART" id="SM00028">
    <property type="entry name" value="TPR"/>
    <property type="match status" value="2"/>
</dbReference>
<dbReference type="GO" id="GO:0051879">
    <property type="term" value="F:Hsp90 protein binding"/>
    <property type="evidence" value="ECO:0007669"/>
    <property type="project" value="TreeGrafter"/>
</dbReference>